<name>A0ACC0K9I8_CHOFU</name>
<dbReference type="Proteomes" id="UP001064048">
    <property type="component" value="Chromosome 24"/>
</dbReference>
<evidence type="ECO:0000313" key="2">
    <source>
        <dbReference type="Proteomes" id="UP001064048"/>
    </source>
</evidence>
<keyword evidence="2" id="KW-1185">Reference proteome</keyword>
<comment type="caution">
    <text evidence="1">The sequence shown here is derived from an EMBL/GenBank/DDBJ whole genome shotgun (WGS) entry which is preliminary data.</text>
</comment>
<sequence length="119" mass="14041">MCCHTKNSRGSQHDLNRERSVSPDYYGSRRYSRVSPGRETPDRHLPHYGPRFPPRGRFTTSFYLQFLKFMNHKKSRLTDLFRKMDKDNNGLIPRNDPQLKSAARQTPKAAVRAWCQIPY</sequence>
<organism evidence="1 2">
    <name type="scientific">Choristoneura fumiferana</name>
    <name type="common">Spruce budworm moth</name>
    <name type="synonym">Archips fumiferana</name>
    <dbReference type="NCBI Taxonomy" id="7141"/>
    <lineage>
        <taxon>Eukaryota</taxon>
        <taxon>Metazoa</taxon>
        <taxon>Ecdysozoa</taxon>
        <taxon>Arthropoda</taxon>
        <taxon>Hexapoda</taxon>
        <taxon>Insecta</taxon>
        <taxon>Pterygota</taxon>
        <taxon>Neoptera</taxon>
        <taxon>Endopterygota</taxon>
        <taxon>Lepidoptera</taxon>
        <taxon>Glossata</taxon>
        <taxon>Ditrysia</taxon>
        <taxon>Tortricoidea</taxon>
        <taxon>Tortricidae</taxon>
        <taxon>Tortricinae</taxon>
        <taxon>Choristoneura</taxon>
    </lineage>
</organism>
<evidence type="ECO:0000313" key="1">
    <source>
        <dbReference type="EMBL" id="KAI8432887.1"/>
    </source>
</evidence>
<accession>A0ACC0K9I8</accession>
<proteinExistence type="predicted"/>
<reference evidence="1 2" key="1">
    <citation type="journal article" date="2022" name="Genome Biol. Evol.">
        <title>The Spruce Budworm Genome: Reconstructing the Evolutionary History of Antifreeze Proteins.</title>
        <authorList>
            <person name="Beliveau C."/>
            <person name="Gagne P."/>
            <person name="Picq S."/>
            <person name="Vernygora O."/>
            <person name="Keeling C.I."/>
            <person name="Pinkney K."/>
            <person name="Doucet D."/>
            <person name="Wen F."/>
            <person name="Johnston J.S."/>
            <person name="Maaroufi H."/>
            <person name="Boyle B."/>
            <person name="Laroche J."/>
            <person name="Dewar K."/>
            <person name="Juretic N."/>
            <person name="Blackburn G."/>
            <person name="Nisole A."/>
            <person name="Brunet B."/>
            <person name="Brandao M."/>
            <person name="Lumley L."/>
            <person name="Duan J."/>
            <person name="Quan G."/>
            <person name="Lucarotti C.J."/>
            <person name="Roe A.D."/>
            <person name="Sperling F.A.H."/>
            <person name="Levesque R.C."/>
            <person name="Cusson M."/>
        </authorList>
    </citation>
    <scope>NUCLEOTIDE SEQUENCE [LARGE SCALE GENOMIC DNA]</scope>
    <source>
        <strain evidence="1">Glfc:IPQL:Cfum</strain>
    </source>
</reference>
<gene>
    <name evidence="1" type="ORF">MSG28_013813</name>
</gene>
<dbReference type="EMBL" id="CM046124">
    <property type="protein sequence ID" value="KAI8432887.1"/>
    <property type="molecule type" value="Genomic_DNA"/>
</dbReference>
<protein>
    <submittedName>
        <fullName evidence="1">Uncharacterized protein</fullName>
    </submittedName>
</protein>